<dbReference type="Gene3D" id="3.90.226.10">
    <property type="entry name" value="2-enoyl-CoA Hydratase, Chain A, domain 1"/>
    <property type="match status" value="1"/>
</dbReference>
<proteinExistence type="predicted"/>
<dbReference type="InterPro" id="IPR011763">
    <property type="entry name" value="COA_CT_C"/>
</dbReference>
<name>A0A379CCU5_9FIRM</name>
<evidence type="ECO:0000256" key="10">
    <source>
        <dbReference type="ARBA" id="ARBA00049152"/>
    </source>
</evidence>
<evidence type="ECO:0000256" key="6">
    <source>
        <dbReference type="ARBA" id="ARBA00022832"/>
    </source>
</evidence>
<dbReference type="RefSeq" id="WP_002844139.1">
    <property type="nucleotide sequence ID" value="NZ_CAMPYD010000026.1"/>
</dbReference>
<evidence type="ECO:0000256" key="2">
    <source>
        <dbReference type="ARBA" id="ARBA00011883"/>
    </source>
</evidence>
<dbReference type="PANTHER" id="PTHR42853:SF3">
    <property type="entry name" value="ACETYL-COENZYME A CARBOXYLASE CARBOXYL TRANSFERASE SUBUNIT ALPHA, CHLOROPLASTIC"/>
    <property type="match status" value="1"/>
</dbReference>
<reference evidence="12 13" key="1">
    <citation type="submission" date="2018-06" db="EMBL/GenBank/DDBJ databases">
        <authorList>
            <consortium name="Pathogen Informatics"/>
            <person name="Doyle S."/>
        </authorList>
    </citation>
    <scope>NUCLEOTIDE SEQUENCE [LARGE SCALE GENOMIC DNA]</scope>
    <source>
        <strain evidence="12 13">NCTC11460</strain>
    </source>
</reference>
<dbReference type="GeneID" id="79843151"/>
<dbReference type="GO" id="GO:0009317">
    <property type="term" value="C:acetyl-CoA carboxylase complex"/>
    <property type="evidence" value="ECO:0007669"/>
    <property type="project" value="InterPro"/>
</dbReference>
<dbReference type="GO" id="GO:0003989">
    <property type="term" value="F:acetyl-CoA carboxylase activity"/>
    <property type="evidence" value="ECO:0007669"/>
    <property type="project" value="InterPro"/>
</dbReference>
<protein>
    <recommendedName>
        <fullName evidence="2">acetyl-CoA carboxytransferase</fullName>
        <ecNumber evidence="2">2.1.3.15</ecNumber>
    </recommendedName>
</protein>
<dbReference type="InterPro" id="IPR029045">
    <property type="entry name" value="ClpP/crotonase-like_dom_sf"/>
</dbReference>
<evidence type="ECO:0000256" key="8">
    <source>
        <dbReference type="ARBA" id="ARBA00023098"/>
    </source>
</evidence>
<keyword evidence="8" id="KW-0443">Lipid metabolism</keyword>
<dbReference type="GO" id="GO:2001295">
    <property type="term" value="P:malonyl-CoA biosynthetic process"/>
    <property type="evidence" value="ECO:0007669"/>
    <property type="project" value="UniProtKB-UniPathway"/>
</dbReference>
<keyword evidence="7" id="KW-0067">ATP-binding</keyword>
<comment type="pathway">
    <text evidence="1">Lipid metabolism; malonyl-CoA biosynthesis; malonyl-CoA from acetyl-CoA: step 1/1.</text>
</comment>
<evidence type="ECO:0000313" key="13">
    <source>
        <dbReference type="Proteomes" id="UP000255101"/>
    </source>
</evidence>
<dbReference type="AlphaFoldDB" id="A0A379CCU5"/>
<evidence type="ECO:0000256" key="1">
    <source>
        <dbReference type="ARBA" id="ARBA00004956"/>
    </source>
</evidence>
<sequence length="247" mass="27639">MKTAMEIVRASRDPGRYKAKDYIDYLCKPFVEMHGDRAYSDDDTIIGGIGKLGPYSVMVIGQRKDKNYGMPNPEGYRKVLRLIAHANKFKLPVITIIDTPGAGCGIGAEERGQALTIAQCIYEFSRLEVPTLSVIIGEGGSGGALALSLTDEIWMLENSVYSILSPEGFASILWKDPSKKDEAAELMRLTSHNLMEDGFIERIIEEDGGEIYNLKNHIINFLEKSYSISIDKIMKKRYDKYRKIIGS</sequence>
<organism evidence="12 13">
    <name type="scientific">Peptostreptococcus anaerobius</name>
    <dbReference type="NCBI Taxonomy" id="1261"/>
    <lineage>
        <taxon>Bacteria</taxon>
        <taxon>Bacillati</taxon>
        <taxon>Bacillota</taxon>
        <taxon>Clostridia</taxon>
        <taxon>Peptostreptococcales</taxon>
        <taxon>Peptostreptococcaceae</taxon>
        <taxon>Peptostreptococcus</taxon>
    </lineage>
</organism>
<gene>
    <name evidence="12" type="primary">accA</name>
    <name evidence="12" type="ORF">NCTC11460_00148</name>
</gene>
<comment type="catalytic activity">
    <reaction evidence="10">
        <text>N(6)-carboxybiotinyl-L-lysyl-[protein] + acetyl-CoA = N(6)-biotinyl-L-lysyl-[protein] + malonyl-CoA</text>
        <dbReference type="Rhea" id="RHEA:54728"/>
        <dbReference type="Rhea" id="RHEA-COMP:10505"/>
        <dbReference type="Rhea" id="RHEA-COMP:10506"/>
        <dbReference type="ChEBI" id="CHEBI:57288"/>
        <dbReference type="ChEBI" id="CHEBI:57384"/>
        <dbReference type="ChEBI" id="CHEBI:83144"/>
        <dbReference type="ChEBI" id="CHEBI:83145"/>
        <dbReference type="EC" id="2.1.3.15"/>
    </reaction>
</comment>
<dbReference type="PROSITE" id="PS50989">
    <property type="entry name" value="COA_CT_CTER"/>
    <property type="match status" value="1"/>
</dbReference>
<dbReference type="SUPFAM" id="SSF52096">
    <property type="entry name" value="ClpP/crotonase"/>
    <property type="match status" value="1"/>
</dbReference>
<keyword evidence="12" id="KW-0436">Ligase</keyword>
<keyword evidence="9" id="KW-0275">Fatty acid biosynthesis</keyword>
<evidence type="ECO:0000256" key="4">
    <source>
        <dbReference type="ARBA" id="ARBA00022679"/>
    </source>
</evidence>
<dbReference type="Pfam" id="PF03255">
    <property type="entry name" value="ACCA"/>
    <property type="match status" value="1"/>
</dbReference>
<dbReference type="EC" id="2.1.3.15" evidence="2"/>
<dbReference type="InterPro" id="IPR001095">
    <property type="entry name" value="Acetyl_CoA_COase_a_su"/>
</dbReference>
<keyword evidence="6" id="KW-0276">Fatty acid metabolism</keyword>
<feature type="domain" description="CoA carboxyltransferase C-terminal" evidence="11">
    <location>
        <begin position="1"/>
        <end position="224"/>
    </location>
</feature>
<evidence type="ECO:0000256" key="5">
    <source>
        <dbReference type="ARBA" id="ARBA00022741"/>
    </source>
</evidence>
<evidence type="ECO:0000256" key="7">
    <source>
        <dbReference type="ARBA" id="ARBA00022840"/>
    </source>
</evidence>
<keyword evidence="4 12" id="KW-0808">Transferase</keyword>
<evidence type="ECO:0000313" key="12">
    <source>
        <dbReference type="EMBL" id="SUB60252.1"/>
    </source>
</evidence>
<dbReference type="PANTHER" id="PTHR42853">
    <property type="entry name" value="ACETYL-COENZYME A CARBOXYLASE CARBOXYL TRANSFERASE SUBUNIT ALPHA"/>
    <property type="match status" value="1"/>
</dbReference>
<keyword evidence="5" id="KW-0547">Nucleotide-binding</keyword>
<dbReference type="GO" id="GO:0006633">
    <property type="term" value="P:fatty acid biosynthetic process"/>
    <property type="evidence" value="ECO:0007669"/>
    <property type="project" value="UniProtKB-KW"/>
</dbReference>
<dbReference type="Proteomes" id="UP000255101">
    <property type="component" value="Unassembled WGS sequence"/>
</dbReference>
<evidence type="ECO:0000256" key="9">
    <source>
        <dbReference type="ARBA" id="ARBA00023160"/>
    </source>
</evidence>
<dbReference type="UniPathway" id="UPA00655">
    <property type="reaction ID" value="UER00711"/>
</dbReference>
<evidence type="ECO:0000259" key="11">
    <source>
        <dbReference type="PROSITE" id="PS50989"/>
    </source>
</evidence>
<dbReference type="GO" id="GO:0016743">
    <property type="term" value="F:carboxyl- or carbamoyltransferase activity"/>
    <property type="evidence" value="ECO:0007669"/>
    <property type="project" value="InterPro"/>
</dbReference>
<dbReference type="PRINTS" id="PR01069">
    <property type="entry name" value="ACCCTRFRASEA"/>
</dbReference>
<evidence type="ECO:0000256" key="3">
    <source>
        <dbReference type="ARBA" id="ARBA00022516"/>
    </source>
</evidence>
<keyword evidence="3" id="KW-0444">Lipid biosynthesis</keyword>
<accession>A0A379CCU5</accession>
<dbReference type="EMBL" id="UGTB01000004">
    <property type="protein sequence ID" value="SUB60252.1"/>
    <property type="molecule type" value="Genomic_DNA"/>
</dbReference>
<dbReference type="GO" id="GO:0005524">
    <property type="term" value="F:ATP binding"/>
    <property type="evidence" value="ECO:0007669"/>
    <property type="project" value="UniProtKB-KW"/>
</dbReference>